<proteinExistence type="predicted"/>
<evidence type="ECO:0000313" key="1">
    <source>
        <dbReference type="EMBL" id="KAK9037345.1"/>
    </source>
</evidence>
<keyword evidence="2" id="KW-1185">Reference proteome</keyword>
<protein>
    <recommendedName>
        <fullName evidence="3">Ribosomal protein L2</fullName>
    </recommendedName>
</protein>
<comment type="caution">
    <text evidence="1">The sequence shown here is derived from an EMBL/GenBank/DDBJ whole genome shotgun (WGS) entry which is preliminary data.</text>
</comment>
<dbReference type="Proteomes" id="UP001396334">
    <property type="component" value="Unassembled WGS sequence"/>
</dbReference>
<name>A0ABR2TIN1_9ROSI</name>
<gene>
    <name evidence="1" type="ORF">V6N11_022257</name>
</gene>
<evidence type="ECO:0008006" key="3">
    <source>
        <dbReference type="Google" id="ProtNLM"/>
    </source>
</evidence>
<organism evidence="1 2">
    <name type="scientific">Hibiscus sabdariffa</name>
    <name type="common">roselle</name>
    <dbReference type="NCBI Taxonomy" id="183260"/>
    <lineage>
        <taxon>Eukaryota</taxon>
        <taxon>Viridiplantae</taxon>
        <taxon>Streptophyta</taxon>
        <taxon>Embryophyta</taxon>
        <taxon>Tracheophyta</taxon>
        <taxon>Spermatophyta</taxon>
        <taxon>Magnoliopsida</taxon>
        <taxon>eudicotyledons</taxon>
        <taxon>Gunneridae</taxon>
        <taxon>Pentapetalae</taxon>
        <taxon>rosids</taxon>
        <taxon>malvids</taxon>
        <taxon>Malvales</taxon>
        <taxon>Malvaceae</taxon>
        <taxon>Malvoideae</taxon>
        <taxon>Hibiscus</taxon>
    </lineage>
</organism>
<accession>A0ABR2TIN1</accession>
<sequence length="157" mass="17774">MGISGPQYWYHFKRTDTSKGFQATRNSRIKSVPIREIRIGIGLAVPIRMKAYRYCLCFKNSPTAILQVRTDTVSFSYRYGLHVIPIPVTAVPIPEGQKPTNFNGYKAYRYHDTRTGTICTRSADLAAKSTSTAPNISQRSPTARRWFGMIKDTSKHP</sequence>
<reference evidence="1 2" key="1">
    <citation type="journal article" date="2024" name="G3 (Bethesda)">
        <title>Genome assembly of Hibiscus sabdariffa L. provides insights into metabolisms of medicinal natural products.</title>
        <authorList>
            <person name="Kim T."/>
        </authorList>
    </citation>
    <scope>NUCLEOTIDE SEQUENCE [LARGE SCALE GENOMIC DNA]</scope>
    <source>
        <strain evidence="1">TK-2024</strain>
        <tissue evidence="1">Old leaves</tissue>
    </source>
</reference>
<dbReference type="EMBL" id="JBBPBN010000005">
    <property type="protein sequence ID" value="KAK9037345.1"/>
    <property type="molecule type" value="Genomic_DNA"/>
</dbReference>
<evidence type="ECO:0000313" key="2">
    <source>
        <dbReference type="Proteomes" id="UP001396334"/>
    </source>
</evidence>